<dbReference type="Gene3D" id="3.40.367.20">
    <property type="match status" value="1"/>
</dbReference>
<dbReference type="AlphaFoldDB" id="A0A7K1V809"/>
<dbReference type="EMBL" id="WRPP01000010">
    <property type="protein sequence ID" value="MVU82599.1"/>
    <property type="molecule type" value="Genomic_DNA"/>
</dbReference>
<keyword evidence="5" id="KW-1185">Reference proteome</keyword>
<dbReference type="GO" id="GO:0004340">
    <property type="term" value="F:glucokinase activity"/>
    <property type="evidence" value="ECO:0007669"/>
    <property type="project" value="UniProtKB-EC"/>
</dbReference>
<evidence type="ECO:0000256" key="2">
    <source>
        <dbReference type="ARBA" id="ARBA00022777"/>
    </source>
</evidence>
<dbReference type="EC" id="2.7.1.2" evidence="4"/>
<dbReference type="CDD" id="cd24008">
    <property type="entry name" value="ASKHA_NBD_GLK"/>
    <property type="match status" value="1"/>
</dbReference>
<dbReference type="Proteomes" id="UP000466794">
    <property type="component" value="Unassembled WGS sequence"/>
</dbReference>
<dbReference type="InterPro" id="IPR003836">
    <property type="entry name" value="Glucokinase"/>
</dbReference>
<dbReference type="SUPFAM" id="SSF53067">
    <property type="entry name" value="Actin-like ATPase domain"/>
    <property type="match status" value="1"/>
</dbReference>
<reference evidence="4 5" key="1">
    <citation type="submission" date="2019-12" db="EMBL/GenBank/DDBJ databases">
        <title>Nocardia sp. nov. ET3-3 isolated from soil.</title>
        <authorList>
            <person name="Kanchanasin P."/>
            <person name="Tanasupawat S."/>
            <person name="Yuki M."/>
            <person name="Kudo T."/>
        </authorList>
    </citation>
    <scope>NUCLEOTIDE SEQUENCE [LARGE SCALE GENOMIC DNA]</scope>
    <source>
        <strain evidence="4 5">ET3-3</strain>
    </source>
</reference>
<dbReference type="GO" id="GO:0005524">
    <property type="term" value="F:ATP binding"/>
    <property type="evidence" value="ECO:0007669"/>
    <property type="project" value="InterPro"/>
</dbReference>
<evidence type="ECO:0000313" key="4">
    <source>
        <dbReference type="EMBL" id="MVU82599.1"/>
    </source>
</evidence>
<sequence length="329" mass="34717">MAAPAVAETRLVADIGGTNARFGLTTGARSEPQEVRILRSNDYPDLVTAIEDYLSRIPDLETPVAACVAVAGPVDGDRVRLTNARWDISIADTRERLGFQHFEVINDLAALALAVPQLPSSAFVPIGAGIRRADRPLAVIGPGTGLGVAGLIRHRRSWIPLPGEGGQAALPIDTDREAEVARVLRQEHGTVCAETVLSGPGLTRLHAALCLVDGIARPSMRAEWLCESARRGCDSTARETLEMFCGMLGAFAAGIALTLGATGGVLLGGFLPDIADILSASAFRRRFVGIRAVPGYLDHVATDLIVASTPALRGAAHRLAQHRSPEDHA</sequence>
<evidence type="ECO:0000256" key="1">
    <source>
        <dbReference type="ARBA" id="ARBA00022679"/>
    </source>
</evidence>
<dbReference type="NCBIfam" id="TIGR00749">
    <property type="entry name" value="glk"/>
    <property type="match status" value="1"/>
</dbReference>
<gene>
    <name evidence="4" type="primary">glk</name>
    <name evidence="4" type="ORF">GPX89_35880</name>
</gene>
<dbReference type="InterPro" id="IPR050201">
    <property type="entry name" value="Bacterial_glucokinase"/>
</dbReference>
<comment type="caution">
    <text evidence="4">The sequence shown here is derived from an EMBL/GenBank/DDBJ whole genome shotgun (WGS) entry which is preliminary data.</text>
</comment>
<dbReference type="Gene3D" id="3.30.420.40">
    <property type="match status" value="1"/>
</dbReference>
<name>A0A7K1V809_9NOCA</name>
<evidence type="ECO:0000256" key="3">
    <source>
        <dbReference type="RuleBase" id="RU004046"/>
    </source>
</evidence>
<keyword evidence="1 4" id="KW-0808">Transferase</keyword>
<keyword evidence="2 4" id="KW-0418">Kinase</keyword>
<dbReference type="InterPro" id="IPR043129">
    <property type="entry name" value="ATPase_NBD"/>
</dbReference>
<dbReference type="PANTHER" id="PTHR47690:SF1">
    <property type="entry name" value="GLUCOKINASE"/>
    <property type="match status" value="1"/>
</dbReference>
<dbReference type="PANTHER" id="PTHR47690">
    <property type="entry name" value="GLUCOKINASE"/>
    <property type="match status" value="1"/>
</dbReference>
<organism evidence="4 5">
    <name type="scientific">Nocardia terrae</name>
    <dbReference type="NCBI Taxonomy" id="2675851"/>
    <lineage>
        <taxon>Bacteria</taxon>
        <taxon>Bacillati</taxon>
        <taxon>Actinomycetota</taxon>
        <taxon>Actinomycetes</taxon>
        <taxon>Mycobacteriales</taxon>
        <taxon>Nocardiaceae</taxon>
        <taxon>Nocardia</taxon>
    </lineage>
</organism>
<dbReference type="GO" id="GO:0006096">
    <property type="term" value="P:glycolytic process"/>
    <property type="evidence" value="ECO:0007669"/>
    <property type="project" value="InterPro"/>
</dbReference>
<proteinExistence type="inferred from homology"/>
<dbReference type="GO" id="GO:0005536">
    <property type="term" value="F:D-glucose binding"/>
    <property type="evidence" value="ECO:0007669"/>
    <property type="project" value="InterPro"/>
</dbReference>
<dbReference type="Pfam" id="PF02685">
    <property type="entry name" value="Glucokinase"/>
    <property type="match status" value="1"/>
</dbReference>
<dbReference type="GO" id="GO:0005829">
    <property type="term" value="C:cytosol"/>
    <property type="evidence" value="ECO:0007669"/>
    <property type="project" value="TreeGrafter"/>
</dbReference>
<evidence type="ECO:0000313" key="5">
    <source>
        <dbReference type="Proteomes" id="UP000466794"/>
    </source>
</evidence>
<protein>
    <submittedName>
        <fullName evidence="4">Glucokinase</fullName>
        <ecNumber evidence="4">2.7.1.2</ecNumber>
    </submittedName>
</protein>
<dbReference type="RefSeq" id="WP_157392209.1">
    <property type="nucleotide sequence ID" value="NZ_WRPP01000010.1"/>
</dbReference>
<comment type="similarity">
    <text evidence="3">Belongs to the bacterial glucokinase family.</text>
</comment>
<accession>A0A7K1V809</accession>